<name>A0A4U1MJR7_9BACL</name>
<evidence type="ECO:0000313" key="4">
    <source>
        <dbReference type="EMBL" id="TKD70815.1"/>
    </source>
</evidence>
<evidence type="ECO:0000259" key="3">
    <source>
        <dbReference type="Pfam" id="PF02719"/>
    </source>
</evidence>
<dbReference type="Pfam" id="PF02719">
    <property type="entry name" value="Polysacc_synt_2"/>
    <property type="match status" value="1"/>
</dbReference>
<dbReference type="AlphaFoldDB" id="A0A4U1MJR7"/>
<dbReference type="Pfam" id="PF13727">
    <property type="entry name" value="CoA_binding_3"/>
    <property type="match status" value="1"/>
</dbReference>
<evidence type="ECO:0000256" key="1">
    <source>
        <dbReference type="ARBA" id="ARBA00007430"/>
    </source>
</evidence>
<dbReference type="InterPro" id="IPR051203">
    <property type="entry name" value="Polysaccharide_Synthase-Rel"/>
</dbReference>
<dbReference type="PANTHER" id="PTHR43318">
    <property type="entry name" value="UDP-N-ACETYLGLUCOSAMINE 4,6-DEHYDRATASE"/>
    <property type="match status" value="1"/>
</dbReference>
<dbReference type="PANTHER" id="PTHR43318:SF1">
    <property type="entry name" value="POLYSACCHARIDE BIOSYNTHESIS PROTEIN EPSC-RELATED"/>
    <property type="match status" value="1"/>
</dbReference>
<gene>
    <name evidence="4" type="ORF">FBF83_09385</name>
</gene>
<feature type="transmembrane region" description="Helical" evidence="2">
    <location>
        <begin position="70"/>
        <end position="92"/>
    </location>
</feature>
<dbReference type="SUPFAM" id="SSF51735">
    <property type="entry name" value="NAD(P)-binding Rossmann-fold domains"/>
    <property type="match status" value="2"/>
</dbReference>
<feature type="transmembrane region" description="Helical" evidence="2">
    <location>
        <begin position="38"/>
        <end position="58"/>
    </location>
</feature>
<dbReference type="OrthoDB" id="9803111at2"/>
<dbReference type="EMBL" id="SWFM01000002">
    <property type="protein sequence ID" value="TKD70815.1"/>
    <property type="molecule type" value="Genomic_DNA"/>
</dbReference>
<proteinExistence type="inferred from homology"/>
<dbReference type="Gene3D" id="3.40.50.720">
    <property type="entry name" value="NAD(P)-binding Rossmann-like Domain"/>
    <property type="match status" value="2"/>
</dbReference>
<sequence>MKLQNKLWSAMLLDSLIVFTSVYISTVSLFPISEVFTFPLLIISTTLIISYHIFAHFYKMYKRAWEYASIGELIIILKAVTFAIVVAAVSQFIFMQDVFFRVLASTWMIQLFLISGSRFSFRLYQEKNSFSSKQMKPTLIVGAGCAGTLVARQLKYNHDSGLQPVAFIDDDKRKQNLDIMCLPVVGGTDSLAETVKKWGIETIVIAIPSLNKRELNEIYKECIKTNATTQMIPMFEDLVTGKVSVSDIRNVEIGDLLGRPAIQLDTDSIENFVKGEVILVTGAGGSIGSEICRQIANYRPSQIILLGHGENSIYSIEMELKSSYGSDIEFTTEIADIKDREKIFRLMAHHQPKAVFHAAAHKHVPLMERNPEEAITNNVYGTRNVAEAADAAGIETFVMISSDKAVNPTSVMGATKRIAEMIVQNLDKKSDTRFVAVRFGNVLGSRGSVIPLFKDQIRKGGPITITHPEMERYFMTIPEASKLVLQAGALANGGEIFVLDMGEPVKILDLARNLIRLSGLSEDDIGIEFTGMRPGEKLYEELLNDYEVRDKQIYPKIYIGKSVEVDVDEVIELVDECWSSDKAVVREVLLSIANRAIPLKGSEAVSI</sequence>
<keyword evidence="2" id="KW-0812">Transmembrane</keyword>
<keyword evidence="2" id="KW-0472">Membrane</keyword>
<dbReference type="Proteomes" id="UP000310541">
    <property type="component" value="Unassembled WGS sequence"/>
</dbReference>
<dbReference type="CDD" id="cd05237">
    <property type="entry name" value="UDP_invert_4-6DH_SDR_e"/>
    <property type="match status" value="1"/>
</dbReference>
<dbReference type="InterPro" id="IPR003869">
    <property type="entry name" value="Polysac_CapD-like"/>
</dbReference>
<comment type="similarity">
    <text evidence="1">Belongs to the polysaccharide synthase family.</text>
</comment>
<comment type="caution">
    <text evidence="4">The sequence shown here is derived from an EMBL/GenBank/DDBJ whole genome shotgun (WGS) entry which is preliminary data.</text>
</comment>
<dbReference type="RefSeq" id="WP_136946889.1">
    <property type="nucleotide sequence ID" value="NZ_SWFM01000002.1"/>
</dbReference>
<evidence type="ECO:0000313" key="5">
    <source>
        <dbReference type="Proteomes" id="UP000310541"/>
    </source>
</evidence>
<protein>
    <submittedName>
        <fullName evidence="4">Polysaccharide biosynthesis protein</fullName>
    </submittedName>
</protein>
<dbReference type="InterPro" id="IPR036291">
    <property type="entry name" value="NAD(P)-bd_dom_sf"/>
</dbReference>
<evidence type="ECO:0000256" key="2">
    <source>
        <dbReference type="SAM" id="Phobius"/>
    </source>
</evidence>
<reference evidence="4 5" key="1">
    <citation type="submission" date="2019-04" db="EMBL/GenBank/DDBJ databases">
        <title>Genome sequence of Bacillus hwajinpoensis strain Y2.</title>
        <authorList>
            <person name="Fair J.L."/>
            <person name="Maclea K.S."/>
        </authorList>
    </citation>
    <scope>NUCLEOTIDE SEQUENCE [LARGE SCALE GENOMIC DNA]</scope>
    <source>
        <strain evidence="4 5">Y2</strain>
    </source>
</reference>
<feature type="transmembrane region" description="Helical" evidence="2">
    <location>
        <begin position="12"/>
        <end position="32"/>
    </location>
</feature>
<keyword evidence="2" id="KW-1133">Transmembrane helix</keyword>
<feature type="domain" description="Polysaccharide biosynthesis protein CapD-like" evidence="3">
    <location>
        <begin position="278"/>
        <end position="560"/>
    </location>
</feature>
<organism evidence="4 5">
    <name type="scientific">Guptibacillus hwajinpoensis</name>
    <dbReference type="NCBI Taxonomy" id="208199"/>
    <lineage>
        <taxon>Bacteria</taxon>
        <taxon>Bacillati</taxon>
        <taxon>Bacillota</taxon>
        <taxon>Bacilli</taxon>
        <taxon>Bacillales</taxon>
        <taxon>Guptibacillaceae</taxon>
        <taxon>Guptibacillus</taxon>
    </lineage>
</organism>
<accession>A0A4U1MJR7</accession>